<dbReference type="GO" id="GO:0003677">
    <property type="term" value="F:DNA binding"/>
    <property type="evidence" value="ECO:0007669"/>
    <property type="project" value="UniProtKB-KW"/>
</dbReference>
<reference evidence="3 4" key="1">
    <citation type="submission" date="2018-07" db="EMBL/GenBank/DDBJ databases">
        <title>Genome analysis of Larkinella rosea.</title>
        <authorList>
            <person name="Zhou Z."/>
            <person name="Wang G."/>
        </authorList>
    </citation>
    <scope>NUCLEOTIDE SEQUENCE [LARGE SCALE GENOMIC DNA]</scope>
    <source>
        <strain evidence="4">zzj9</strain>
    </source>
</reference>
<dbReference type="PROSITE" id="PS50943">
    <property type="entry name" value="HTH_CROC1"/>
    <property type="match status" value="1"/>
</dbReference>
<accession>A0A368JGL9</accession>
<gene>
    <name evidence="3" type="ORF">DUE52_27245</name>
</gene>
<name>A0A368JGL9_9BACT</name>
<dbReference type="InterPro" id="IPR010982">
    <property type="entry name" value="Lambda_DNA-bd_dom_sf"/>
</dbReference>
<dbReference type="EMBL" id="QOWE01000028">
    <property type="protein sequence ID" value="RCR66405.1"/>
    <property type="molecule type" value="Genomic_DNA"/>
</dbReference>
<keyword evidence="1" id="KW-0238">DNA-binding</keyword>
<dbReference type="Gene3D" id="1.10.260.40">
    <property type="entry name" value="lambda repressor-like DNA-binding domains"/>
    <property type="match status" value="1"/>
</dbReference>
<evidence type="ECO:0000259" key="2">
    <source>
        <dbReference type="PROSITE" id="PS50943"/>
    </source>
</evidence>
<evidence type="ECO:0000313" key="4">
    <source>
        <dbReference type="Proteomes" id="UP000253383"/>
    </source>
</evidence>
<dbReference type="Pfam" id="PF01381">
    <property type="entry name" value="HTH_3"/>
    <property type="match status" value="1"/>
</dbReference>
<dbReference type="PANTHER" id="PTHR46558">
    <property type="entry name" value="TRACRIPTIONAL REGULATORY PROTEIN-RELATED-RELATED"/>
    <property type="match status" value="1"/>
</dbReference>
<dbReference type="AlphaFoldDB" id="A0A368JGL9"/>
<comment type="caution">
    <text evidence="3">The sequence shown here is derived from an EMBL/GenBank/DDBJ whole genome shotgun (WGS) entry which is preliminary data.</text>
</comment>
<feature type="domain" description="HTH cro/C1-type" evidence="2">
    <location>
        <begin position="12"/>
        <end position="66"/>
    </location>
</feature>
<organism evidence="3 4">
    <name type="scientific">Larkinella punicea</name>
    <dbReference type="NCBI Taxonomy" id="2315727"/>
    <lineage>
        <taxon>Bacteria</taxon>
        <taxon>Pseudomonadati</taxon>
        <taxon>Bacteroidota</taxon>
        <taxon>Cytophagia</taxon>
        <taxon>Cytophagales</taxon>
        <taxon>Spirosomataceae</taxon>
        <taxon>Larkinella</taxon>
    </lineage>
</organism>
<protein>
    <submittedName>
        <fullName evidence="3">XRE family transcriptional regulator</fullName>
    </submittedName>
</protein>
<dbReference type="RefSeq" id="WP_114409248.1">
    <property type="nucleotide sequence ID" value="NZ_QOWE01000028.1"/>
</dbReference>
<dbReference type="Proteomes" id="UP000253383">
    <property type="component" value="Unassembled WGS sequence"/>
</dbReference>
<keyword evidence="4" id="KW-1185">Reference proteome</keyword>
<dbReference type="CDD" id="cd00093">
    <property type="entry name" value="HTH_XRE"/>
    <property type="match status" value="1"/>
</dbReference>
<evidence type="ECO:0000313" key="3">
    <source>
        <dbReference type="EMBL" id="RCR66405.1"/>
    </source>
</evidence>
<dbReference type="InterPro" id="IPR001387">
    <property type="entry name" value="Cro/C1-type_HTH"/>
</dbReference>
<dbReference type="PANTHER" id="PTHR46558:SF4">
    <property type="entry name" value="DNA-BIDING PHAGE PROTEIN"/>
    <property type="match status" value="1"/>
</dbReference>
<evidence type="ECO:0000256" key="1">
    <source>
        <dbReference type="ARBA" id="ARBA00023125"/>
    </source>
</evidence>
<dbReference type="SMART" id="SM00530">
    <property type="entry name" value="HTH_XRE"/>
    <property type="match status" value="1"/>
</dbReference>
<dbReference type="OrthoDB" id="1029660at2"/>
<dbReference type="SUPFAM" id="SSF47413">
    <property type="entry name" value="lambda repressor-like DNA-binding domains"/>
    <property type="match status" value="1"/>
</dbReference>
<proteinExistence type="predicted"/>
<sequence>MNTQHETVGQNIRQFRERLGFTQASVADYLGIAREQISYYETGTRPVSTDHLQKLADLFGIDAYDLLEADSVQQQINVALAFRAEELTVQDLVSIAQFRRVVNNYLKMQHVLAHEA</sequence>